<accession>A0A1B6MIK0</accession>
<evidence type="ECO:0000256" key="2">
    <source>
        <dbReference type="ARBA" id="ARBA00010663"/>
    </source>
</evidence>
<dbReference type="SUPFAM" id="SSF81321">
    <property type="entry name" value="Family A G protein-coupled receptor-like"/>
    <property type="match status" value="1"/>
</dbReference>
<feature type="transmembrane region" description="Helical" evidence="8">
    <location>
        <begin position="237"/>
        <end position="258"/>
    </location>
</feature>
<evidence type="ECO:0000313" key="10">
    <source>
        <dbReference type="EMBL" id="JAT35722.1"/>
    </source>
</evidence>
<name>A0A1B6MIK0_9HEMI</name>
<dbReference type="EMBL" id="GEBQ01004255">
    <property type="protein sequence ID" value="JAT35722.1"/>
    <property type="molecule type" value="Transcribed_RNA"/>
</dbReference>
<feature type="domain" description="G-protein coupled receptors family 1 profile" evidence="9">
    <location>
        <begin position="52"/>
        <end position="294"/>
    </location>
</feature>
<keyword evidence="4 7" id="KW-0812">Transmembrane</keyword>
<keyword evidence="7" id="KW-0297">G-protein coupled receptor</keyword>
<evidence type="ECO:0000256" key="5">
    <source>
        <dbReference type="ARBA" id="ARBA00022989"/>
    </source>
</evidence>
<keyword evidence="5 8" id="KW-1133">Transmembrane helix</keyword>
<dbReference type="InterPro" id="IPR000276">
    <property type="entry name" value="GPCR_Rhodpsn"/>
</dbReference>
<proteinExistence type="inferred from homology"/>
<feature type="transmembrane region" description="Helical" evidence="8">
    <location>
        <begin position="35"/>
        <end position="60"/>
    </location>
</feature>
<evidence type="ECO:0000256" key="7">
    <source>
        <dbReference type="RuleBase" id="RU000688"/>
    </source>
</evidence>
<evidence type="ECO:0000259" key="9">
    <source>
        <dbReference type="PROSITE" id="PS50262"/>
    </source>
</evidence>
<protein>
    <recommendedName>
        <fullName evidence="9">G-protein coupled receptors family 1 profile domain-containing protein</fullName>
    </recommendedName>
</protein>
<gene>
    <name evidence="10" type="ORF">g.7726</name>
</gene>
<evidence type="ECO:0000256" key="1">
    <source>
        <dbReference type="ARBA" id="ARBA00004651"/>
    </source>
</evidence>
<dbReference type="GO" id="GO:0004930">
    <property type="term" value="F:G protein-coupled receptor activity"/>
    <property type="evidence" value="ECO:0007669"/>
    <property type="project" value="UniProtKB-KW"/>
</dbReference>
<feature type="transmembrane region" description="Helical" evidence="8">
    <location>
        <begin position="193"/>
        <end position="216"/>
    </location>
</feature>
<dbReference type="GO" id="GO:0005886">
    <property type="term" value="C:plasma membrane"/>
    <property type="evidence" value="ECO:0007669"/>
    <property type="project" value="UniProtKB-SubCell"/>
</dbReference>
<comment type="similarity">
    <text evidence="2 7">Belongs to the G-protein coupled receptor 1 family.</text>
</comment>
<feature type="transmembrane region" description="Helical" evidence="8">
    <location>
        <begin position="112"/>
        <end position="131"/>
    </location>
</feature>
<dbReference type="Pfam" id="PF00001">
    <property type="entry name" value="7tm_1"/>
    <property type="match status" value="1"/>
</dbReference>
<keyword evidence="6 8" id="KW-0472">Membrane</keyword>
<keyword evidence="7" id="KW-0675">Receptor</keyword>
<feature type="transmembrane region" description="Helical" evidence="8">
    <location>
        <begin position="72"/>
        <end position="92"/>
    </location>
</feature>
<feature type="transmembrane region" description="Helical" evidence="8">
    <location>
        <begin position="151"/>
        <end position="173"/>
    </location>
</feature>
<dbReference type="PANTHER" id="PTHR22750">
    <property type="entry name" value="G-PROTEIN COUPLED RECEPTOR"/>
    <property type="match status" value="1"/>
</dbReference>
<feature type="non-terminal residue" evidence="10">
    <location>
        <position position="1"/>
    </location>
</feature>
<comment type="subcellular location">
    <subcellularLocation>
        <location evidence="1">Cell membrane</location>
        <topology evidence="1">Multi-pass membrane protein</topology>
    </subcellularLocation>
</comment>
<reference evidence="10" key="1">
    <citation type="submission" date="2015-11" db="EMBL/GenBank/DDBJ databases">
        <title>De novo transcriptome assembly of four potential Pierce s Disease insect vectors from Arizona vineyards.</title>
        <authorList>
            <person name="Tassone E.E."/>
        </authorList>
    </citation>
    <scope>NUCLEOTIDE SEQUENCE</scope>
</reference>
<keyword evidence="7" id="KW-0807">Transducer</keyword>
<evidence type="ECO:0000256" key="4">
    <source>
        <dbReference type="ARBA" id="ARBA00022692"/>
    </source>
</evidence>
<dbReference type="PROSITE" id="PS00237">
    <property type="entry name" value="G_PROTEIN_RECEP_F1_1"/>
    <property type="match status" value="1"/>
</dbReference>
<dbReference type="InterPro" id="IPR017452">
    <property type="entry name" value="GPCR_Rhodpsn_7TM"/>
</dbReference>
<evidence type="ECO:0000256" key="3">
    <source>
        <dbReference type="ARBA" id="ARBA00022475"/>
    </source>
</evidence>
<dbReference type="AlphaFoldDB" id="A0A1B6MIK0"/>
<organism evidence="10">
    <name type="scientific">Graphocephala atropunctata</name>
    <dbReference type="NCBI Taxonomy" id="36148"/>
    <lineage>
        <taxon>Eukaryota</taxon>
        <taxon>Metazoa</taxon>
        <taxon>Ecdysozoa</taxon>
        <taxon>Arthropoda</taxon>
        <taxon>Hexapoda</taxon>
        <taxon>Insecta</taxon>
        <taxon>Pterygota</taxon>
        <taxon>Neoptera</taxon>
        <taxon>Paraneoptera</taxon>
        <taxon>Hemiptera</taxon>
        <taxon>Auchenorrhyncha</taxon>
        <taxon>Membracoidea</taxon>
        <taxon>Cicadellidae</taxon>
        <taxon>Cicadellinae</taxon>
        <taxon>Cicadellini</taxon>
        <taxon>Graphocephala</taxon>
    </lineage>
</organism>
<dbReference type="PROSITE" id="PS50262">
    <property type="entry name" value="G_PROTEIN_RECEP_F1_2"/>
    <property type="match status" value="1"/>
</dbReference>
<keyword evidence="3" id="KW-1003">Cell membrane</keyword>
<evidence type="ECO:0000256" key="8">
    <source>
        <dbReference type="SAM" id="Phobius"/>
    </source>
</evidence>
<feature type="transmembrane region" description="Helical" evidence="8">
    <location>
        <begin position="278"/>
        <end position="296"/>
    </location>
</feature>
<sequence length="352" mass="39656">VRWKRKGLPTDRGWRGNERAMCNATVADVSISADVAVWLVIDGTFCVFIVSGNLVTLCILRSSLQFSPIVSSQFVISLALSDLVVGATMPYHMAMKLSPTMAAARTTCVLKFVFILFGCCASILNMTAIAADRYFAIIHPFKYERIMNARIAQTVLFGGWLHAVIFATVPLYWNSWRPGVLCELGRVLPRYYTTAVIAPAFAIIWATMSVIYWRIWREASRQVTKLRQLHVSRLRQSCFQVVLLVMGCFTFCWLPFLVAACVQAAGHQDLISPTVYKLVLTLAISSSAINPLIYAWKNSEFKRTFGHLMRCRTASHSLQHERSSVDKQPRNSALYLETPANMDSVFHELEQL</sequence>
<dbReference type="Gene3D" id="1.20.1070.10">
    <property type="entry name" value="Rhodopsin 7-helix transmembrane proteins"/>
    <property type="match status" value="1"/>
</dbReference>
<dbReference type="PRINTS" id="PR00237">
    <property type="entry name" value="GPCRRHODOPSN"/>
</dbReference>
<evidence type="ECO:0000256" key="6">
    <source>
        <dbReference type="ARBA" id="ARBA00023136"/>
    </source>
</evidence>